<dbReference type="KEGG" id="sap:Sulac_0819"/>
<protein>
    <submittedName>
        <fullName evidence="4">TadE family protein</fullName>
    </submittedName>
</protein>
<evidence type="ECO:0000256" key="1">
    <source>
        <dbReference type="SAM" id="MobiDB-lite"/>
    </source>
</evidence>
<dbReference type="EMBL" id="CP003179">
    <property type="protein sequence ID" value="AEW04322.1"/>
    <property type="molecule type" value="Genomic_DNA"/>
</dbReference>
<sequence>MIRHKWRQSRIGRSHLSNNSCVLWRRGQALIETALVLPLVLLILFSIISYGLYINAISTIQQAVRIGTRAASVGDSLGCPGDSATSQLASGNLPTVYGMVDDQINHDQPWLTTMMGSSPIPVISYAAIIGNQFNAQQNNILLTVAYPYRPVLPIPGLLPTQMEITETYQMMVETPQPPNGTTTTEPTGSPYDETTKWTNPPPPTTNVAYLVQPGGC</sequence>
<dbReference type="HOGENOM" id="CLU_1277069_0_0_9"/>
<feature type="transmembrane region" description="Helical" evidence="2">
    <location>
        <begin position="34"/>
        <end position="53"/>
    </location>
</feature>
<feature type="domain" description="TadE-like" evidence="3">
    <location>
        <begin position="27"/>
        <end position="69"/>
    </location>
</feature>
<dbReference type="AlphaFoldDB" id="G8U189"/>
<accession>G8U189</accession>
<proteinExistence type="predicted"/>
<keyword evidence="2" id="KW-0472">Membrane</keyword>
<reference evidence="5" key="1">
    <citation type="submission" date="2011-12" db="EMBL/GenBank/DDBJ databases">
        <title>The complete genome of chromosome of Sulfobacillus acidophilus DSM 10332.</title>
        <authorList>
            <person name="Lucas S."/>
            <person name="Han J."/>
            <person name="Lapidus A."/>
            <person name="Bruce D."/>
            <person name="Goodwin L."/>
            <person name="Pitluck S."/>
            <person name="Peters L."/>
            <person name="Kyrpides N."/>
            <person name="Mavromatis K."/>
            <person name="Ivanova N."/>
            <person name="Mikhailova N."/>
            <person name="Chertkov O."/>
            <person name="Saunders E."/>
            <person name="Detter J.C."/>
            <person name="Tapia R."/>
            <person name="Han C."/>
            <person name="Land M."/>
            <person name="Hauser L."/>
            <person name="Markowitz V."/>
            <person name="Cheng J.-F."/>
            <person name="Hugenholtz P."/>
            <person name="Woyke T."/>
            <person name="Wu D."/>
            <person name="Pukall R."/>
            <person name="Gehrich-Schroeter G."/>
            <person name="Schneider S."/>
            <person name="Klenk H.-P."/>
            <person name="Eisen J.A."/>
        </authorList>
    </citation>
    <scope>NUCLEOTIDE SEQUENCE [LARGE SCALE GENOMIC DNA]</scope>
    <source>
        <strain evidence="5">ATCC 700253 / DSM 10332 / NAL</strain>
    </source>
</reference>
<keyword evidence="2" id="KW-0812">Transmembrane</keyword>
<dbReference type="InterPro" id="IPR012495">
    <property type="entry name" value="TadE-like_dom"/>
</dbReference>
<dbReference type="PATRIC" id="fig|679936.5.peg.871"/>
<dbReference type="Pfam" id="PF07811">
    <property type="entry name" value="TadE"/>
    <property type="match status" value="1"/>
</dbReference>
<dbReference type="Proteomes" id="UP000005439">
    <property type="component" value="Chromosome"/>
</dbReference>
<feature type="compositionally biased region" description="Low complexity" evidence="1">
    <location>
        <begin position="179"/>
        <end position="190"/>
    </location>
</feature>
<name>G8U189_SULAD</name>
<evidence type="ECO:0000313" key="4">
    <source>
        <dbReference type="EMBL" id="AEW04322.1"/>
    </source>
</evidence>
<reference evidence="4 5" key="2">
    <citation type="journal article" date="2012" name="Stand. Genomic Sci.">
        <title>Complete genome sequence of the moderately thermophilic mineral-sulfide-oxidizing firmicute Sulfobacillus acidophilus type strain (NAL(T)).</title>
        <authorList>
            <person name="Anderson I."/>
            <person name="Chertkov O."/>
            <person name="Chen A."/>
            <person name="Saunders E."/>
            <person name="Lapidus A."/>
            <person name="Nolan M."/>
            <person name="Lucas S."/>
            <person name="Hammon N."/>
            <person name="Deshpande S."/>
            <person name="Cheng J.F."/>
            <person name="Han C."/>
            <person name="Tapia R."/>
            <person name="Goodwin L.A."/>
            <person name="Pitluck S."/>
            <person name="Liolios K."/>
            <person name="Pagani I."/>
            <person name="Ivanova N."/>
            <person name="Mikhailova N."/>
            <person name="Pati A."/>
            <person name="Palaniappan K."/>
            <person name="Land M."/>
            <person name="Pan C."/>
            <person name="Rohde M."/>
            <person name="Pukall R."/>
            <person name="Goker M."/>
            <person name="Detter J.C."/>
            <person name="Woyke T."/>
            <person name="Bristow J."/>
            <person name="Eisen J.A."/>
            <person name="Markowitz V."/>
            <person name="Hugenholtz P."/>
            <person name="Kyrpides N.C."/>
            <person name="Klenk H.P."/>
            <person name="Mavromatis K."/>
        </authorList>
    </citation>
    <scope>NUCLEOTIDE SEQUENCE [LARGE SCALE GENOMIC DNA]</scope>
    <source>
        <strain evidence="5">ATCC 700253 / DSM 10332 / NAL</strain>
    </source>
</reference>
<dbReference type="STRING" id="679936.Sulac_0819"/>
<organism evidence="4 5">
    <name type="scientific">Sulfobacillus acidophilus (strain ATCC 700253 / DSM 10332 / NAL)</name>
    <dbReference type="NCBI Taxonomy" id="679936"/>
    <lineage>
        <taxon>Bacteria</taxon>
        <taxon>Bacillati</taxon>
        <taxon>Bacillota</taxon>
        <taxon>Clostridia</taxon>
        <taxon>Eubacteriales</taxon>
        <taxon>Clostridiales Family XVII. Incertae Sedis</taxon>
        <taxon>Sulfobacillus</taxon>
    </lineage>
</organism>
<evidence type="ECO:0000256" key="2">
    <source>
        <dbReference type="SAM" id="Phobius"/>
    </source>
</evidence>
<evidence type="ECO:0000313" key="5">
    <source>
        <dbReference type="Proteomes" id="UP000005439"/>
    </source>
</evidence>
<gene>
    <name evidence="4" type="ordered locus">Sulac_0819</name>
</gene>
<feature type="region of interest" description="Disordered" evidence="1">
    <location>
        <begin position="175"/>
        <end position="204"/>
    </location>
</feature>
<keyword evidence="5" id="KW-1185">Reference proteome</keyword>
<evidence type="ECO:0000259" key="3">
    <source>
        <dbReference type="Pfam" id="PF07811"/>
    </source>
</evidence>
<keyword evidence="2" id="KW-1133">Transmembrane helix</keyword>